<comment type="subcellular location">
    <subcellularLocation>
        <location evidence="1">Nucleus</location>
    </subcellularLocation>
</comment>
<evidence type="ECO:0000256" key="3">
    <source>
        <dbReference type="ARBA" id="ARBA00022553"/>
    </source>
</evidence>
<comment type="caution">
    <text evidence="7">The sequence shown here is derived from an EMBL/GenBank/DDBJ whole genome shotgun (WGS) entry which is preliminary data.</text>
</comment>
<dbReference type="EMBL" id="VXIS01000018">
    <property type="protein sequence ID" value="KAA8913051.1"/>
    <property type="molecule type" value="Genomic_DNA"/>
</dbReference>
<protein>
    <recommendedName>
        <fullName evidence="2">Thymocyte nuclear protein 1</fullName>
    </recommendedName>
</protein>
<name>A0A5J5F8Q5_9PEZI</name>
<evidence type="ECO:0000313" key="7">
    <source>
        <dbReference type="EMBL" id="KAA8913051.1"/>
    </source>
</evidence>
<dbReference type="AlphaFoldDB" id="A0A5J5F8Q5"/>
<reference evidence="7 8" key="1">
    <citation type="submission" date="2019-09" db="EMBL/GenBank/DDBJ databases">
        <title>Draft genome of the ectomycorrhizal ascomycete Sphaerosporella brunnea.</title>
        <authorList>
            <consortium name="DOE Joint Genome Institute"/>
            <person name="Benucci G.M."/>
            <person name="Marozzi G."/>
            <person name="Antonielli L."/>
            <person name="Sanchez S."/>
            <person name="Marco P."/>
            <person name="Wang X."/>
            <person name="Falini L.B."/>
            <person name="Barry K."/>
            <person name="Haridas S."/>
            <person name="Lipzen A."/>
            <person name="Labutti K."/>
            <person name="Grigoriev I.V."/>
            <person name="Murat C."/>
            <person name="Martin F."/>
            <person name="Albertini E."/>
            <person name="Donnini D."/>
            <person name="Bonito G."/>
        </authorList>
    </citation>
    <scope>NUCLEOTIDE SEQUENCE [LARGE SCALE GENOMIC DNA]</scope>
    <source>
        <strain evidence="7 8">Sb_GMNB300</strain>
    </source>
</reference>
<keyword evidence="4" id="KW-0539">Nucleus</keyword>
<dbReference type="Gene3D" id="3.10.590.10">
    <property type="entry name" value="ph1033 like domains"/>
    <property type="match status" value="1"/>
</dbReference>
<keyword evidence="3" id="KW-0597">Phosphoprotein</keyword>
<dbReference type="InterPro" id="IPR015947">
    <property type="entry name" value="PUA-like_sf"/>
</dbReference>
<evidence type="ECO:0000256" key="2">
    <source>
        <dbReference type="ARBA" id="ARBA00014654"/>
    </source>
</evidence>
<dbReference type="OrthoDB" id="41445at2759"/>
<dbReference type="PANTHER" id="PTHR14087">
    <property type="entry name" value="THYMOCYTE NUCLEAR PROTEIN 1"/>
    <property type="match status" value="1"/>
</dbReference>
<evidence type="ECO:0000259" key="6">
    <source>
        <dbReference type="Pfam" id="PF01878"/>
    </source>
</evidence>
<feature type="region of interest" description="Disordered" evidence="5">
    <location>
        <begin position="1"/>
        <end position="77"/>
    </location>
</feature>
<dbReference type="Proteomes" id="UP000326924">
    <property type="component" value="Unassembled WGS sequence"/>
</dbReference>
<dbReference type="GO" id="GO:0005634">
    <property type="term" value="C:nucleus"/>
    <property type="evidence" value="ECO:0007669"/>
    <property type="project" value="UniProtKB-SubCell"/>
</dbReference>
<evidence type="ECO:0000256" key="5">
    <source>
        <dbReference type="SAM" id="MobiDB-lite"/>
    </source>
</evidence>
<evidence type="ECO:0000313" key="8">
    <source>
        <dbReference type="Proteomes" id="UP000326924"/>
    </source>
</evidence>
<evidence type="ECO:0000256" key="4">
    <source>
        <dbReference type="ARBA" id="ARBA00023242"/>
    </source>
</evidence>
<dbReference type="InterPro" id="IPR002740">
    <property type="entry name" value="EVE_domain"/>
</dbReference>
<dbReference type="InterPro" id="IPR052181">
    <property type="entry name" value="5hmC_binding"/>
</dbReference>
<dbReference type="Pfam" id="PF01878">
    <property type="entry name" value="EVE"/>
    <property type="match status" value="1"/>
</dbReference>
<evidence type="ECO:0000256" key="1">
    <source>
        <dbReference type="ARBA" id="ARBA00004123"/>
    </source>
</evidence>
<dbReference type="FunFam" id="3.10.590.10:FF:000003">
    <property type="entry name" value="Thymocyte nuclear protein 1"/>
    <property type="match status" value="1"/>
</dbReference>
<dbReference type="SUPFAM" id="SSF88697">
    <property type="entry name" value="PUA domain-like"/>
    <property type="match status" value="1"/>
</dbReference>
<dbReference type="InterPro" id="IPR047197">
    <property type="entry name" value="THYN1-like_EVE"/>
</dbReference>
<sequence>MPPKRQRKASADVATAEPLHSAKKRTTRSSTRSSVAAQKLESPQQAEEEEDSAQTQSESGVVAEALPKKKNKFTEKAEGDVEGERFWLMKAEPESRIERGKDVKFSIDDLAACKVPQGWDGVRNYGARNNLKAMKKGDLAFFYHSNCKQPGIVGVMRVVQEASVDTTAFDPNEPYYDPKSSPDNPKWYLVHVEFVRKFRRIIGLHELKTYANGPLATMPLLKQGRLSVSGVPKECWDFVLSLEDKQQLDT</sequence>
<dbReference type="PANTHER" id="PTHR14087:SF7">
    <property type="entry name" value="THYMOCYTE NUCLEAR PROTEIN 1"/>
    <property type="match status" value="1"/>
</dbReference>
<accession>A0A5J5F8Q5</accession>
<feature type="domain" description="EVE" evidence="6">
    <location>
        <begin position="85"/>
        <end position="241"/>
    </location>
</feature>
<organism evidence="7 8">
    <name type="scientific">Sphaerosporella brunnea</name>
    <dbReference type="NCBI Taxonomy" id="1250544"/>
    <lineage>
        <taxon>Eukaryota</taxon>
        <taxon>Fungi</taxon>
        <taxon>Dikarya</taxon>
        <taxon>Ascomycota</taxon>
        <taxon>Pezizomycotina</taxon>
        <taxon>Pezizomycetes</taxon>
        <taxon>Pezizales</taxon>
        <taxon>Pyronemataceae</taxon>
        <taxon>Sphaerosporella</taxon>
    </lineage>
</organism>
<proteinExistence type="predicted"/>
<keyword evidence="8" id="KW-1185">Reference proteome</keyword>
<gene>
    <name evidence="7" type="ORF">FN846DRAFT_931621</name>
</gene>
<dbReference type="CDD" id="cd21133">
    <property type="entry name" value="EVE"/>
    <property type="match status" value="1"/>
</dbReference>
<dbReference type="InParanoid" id="A0A5J5F8Q5"/>